<evidence type="ECO:0000256" key="1">
    <source>
        <dbReference type="ARBA" id="ARBA00022737"/>
    </source>
</evidence>
<protein>
    <recommendedName>
        <fullName evidence="5">Pentacotripeptide-repeat region of PRORP domain-containing protein</fullName>
    </recommendedName>
</protein>
<dbReference type="RefSeq" id="XP_009544341.1">
    <property type="nucleotide sequence ID" value="XM_009546046.1"/>
</dbReference>
<dbReference type="eggNOG" id="ENOG502SUBD">
    <property type="taxonomic scope" value="Eukaryota"/>
</dbReference>
<dbReference type="AlphaFoldDB" id="W4KG41"/>
<dbReference type="KEGG" id="hir:HETIRDRAFT_312380"/>
<dbReference type="InterPro" id="IPR011990">
    <property type="entry name" value="TPR-like_helical_dom_sf"/>
</dbReference>
<dbReference type="EMBL" id="KI925456">
    <property type="protein sequence ID" value="ETW84704.1"/>
    <property type="molecule type" value="Genomic_DNA"/>
</dbReference>
<dbReference type="InParanoid" id="W4KG41"/>
<keyword evidence="1" id="KW-0677">Repeat</keyword>
<organism evidence="3 4">
    <name type="scientific">Heterobasidion irregulare (strain TC 32-1)</name>
    <dbReference type="NCBI Taxonomy" id="747525"/>
    <lineage>
        <taxon>Eukaryota</taxon>
        <taxon>Fungi</taxon>
        <taxon>Dikarya</taxon>
        <taxon>Basidiomycota</taxon>
        <taxon>Agaricomycotina</taxon>
        <taxon>Agaricomycetes</taxon>
        <taxon>Russulales</taxon>
        <taxon>Bondarzewiaceae</taxon>
        <taxon>Heterobasidion</taxon>
        <taxon>Heterobasidion annosum species complex</taxon>
    </lineage>
</organism>
<evidence type="ECO:0000256" key="2">
    <source>
        <dbReference type="SAM" id="MobiDB-lite"/>
    </source>
</evidence>
<dbReference type="STRING" id="747525.W4KG41"/>
<dbReference type="OrthoDB" id="185373at2759"/>
<reference evidence="3 4" key="1">
    <citation type="journal article" date="2012" name="New Phytol.">
        <title>Insight into trade-off between wood decay and parasitism from the genome of a fungal forest pathogen.</title>
        <authorList>
            <person name="Olson A."/>
            <person name="Aerts A."/>
            <person name="Asiegbu F."/>
            <person name="Belbahri L."/>
            <person name="Bouzid O."/>
            <person name="Broberg A."/>
            <person name="Canback B."/>
            <person name="Coutinho P.M."/>
            <person name="Cullen D."/>
            <person name="Dalman K."/>
            <person name="Deflorio G."/>
            <person name="van Diepen L.T."/>
            <person name="Dunand C."/>
            <person name="Duplessis S."/>
            <person name="Durling M."/>
            <person name="Gonthier P."/>
            <person name="Grimwood J."/>
            <person name="Fossdal C.G."/>
            <person name="Hansson D."/>
            <person name="Henrissat B."/>
            <person name="Hietala A."/>
            <person name="Himmelstrand K."/>
            <person name="Hoffmeister D."/>
            <person name="Hogberg N."/>
            <person name="James T.Y."/>
            <person name="Karlsson M."/>
            <person name="Kohler A."/>
            <person name="Kues U."/>
            <person name="Lee Y.H."/>
            <person name="Lin Y.C."/>
            <person name="Lind M."/>
            <person name="Lindquist E."/>
            <person name="Lombard V."/>
            <person name="Lucas S."/>
            <person name="Lunden K."/>
            <person name="Morin E."/>
            <person name="Murat C."/>
            <person name="Park J."/>
            <person name="Raffaello T."/>
            <person name="Rouze P."/>
            <person name="Salamov A."/>
            <person name="Schmutz J."/>
            <person name="Solheim H."/>
            <person name="Stahlberg J."/>
            <person name="Velez H."/>
            <person name="de Vries R.P."/>
            <person name="Wiebenga A."/>
            <person name="Woodward S."/>
            <person name="Yakovlev I."/>
            <person name="Garbelotto M."/>
            <person name="Martin F."/>
            <person name="Grigoriev I.V."/>
            <person name="Stenlid J."/>
        </authorList>
    </citation>
    <scope>NUCLEOTIDE SEQUENCE [LARGE SCALE GENOMIC DNA]</scope>
    <source>
        <strain evidence="3 4">TC 32-1</strain>
    </source>
</reference>
<evidence type="ECO:0000313" key="4">
    <source>
        <dbReference type="Proteomes" id="UP000030671"/>
    </source>
</evidence>
<gene>
    <name evidence="3" type="ORF">HETIRDRAFT_312380</name>
</gene>
<feature type="region of interest" description="Disordered" evidence="2">
    <location>
        <begin position="595"/>
        <end position="616"/>
    </location>
</feature>
<evidence type="ECO:0008006" key="5">
    <source>
        <dbReference type="Google" id="ProtNLM"/>
    </source>
</evidence>
<dbReference type="HOGENOM" id="CLU_026252_1_0_1"/>
<dbReference type="Gene3D" id="1.25.40.10">
    <property type="entry name" value="Tetratricopeptide repeat domain"/>
    <property type="match status" value="1"/>
</dbReference>
<dbReference type="GeneID" id="20669950"/>
<accession>W4KG41</accession>
<proteinExistence type="predicted"/>
<dbReference type="InterPro" id="IPR050667">
    <property type="entry name" value="PPR-containing_protein"/>
</dbReference>
<dbReference type="PANTHER" id="PTHR47939:SF13">
    <property type="entry name" value="OS03G0201400 PROTEIN"/>
    <property type="match status" value="1"/>
</dbReference>
<evidence type="ECO:0000313" key="3">
    <source>
        <dbReference type="EMBL" id="ETW84704.1"/>
    </source>
</evidence>
<name>W4KG41_HETIT</name>
<sequence length="626" mass="69579">MRILLRSLEPRCTLLRRPSPPSPVHILPRHVSSTLRLASTPEPDHTQHRARWSSVKHLEFSVKRLLALGKPDDALRYFHLKLSSMDDDRGSRVTAYEDAISLFLHYSRFDFASDLYKQMSEDPVPRLRPSPLVEAKMKAVSHLLESTPPTLPDALAPVLARRSCTERDLRGLIDFLAGTLNLDLATITSVVERYADARGADYELHTPTVDKLMSLSLRAGNNDAAEAWFESRADKPSPQEPASPAMLYTTLASELADSTIQNSAQIDAVLARMTKAGVAPDLALFNALIRGSVRHLDLHKAFALYDALRAQRSLAMMPDAFTFGSLFKALQALHHRRTARYRRLKAPPNTRTPRALFREMLECHLVRALAAPTQARAGGARALTTSTLDVALRVFMLTADYPAASVALRAFGEYGLAPDAKTFHVVVVTLMAHMRVDLVREHPPGAVRWIDRFLGADAAAGLRLDDISDELIDDLLAFRPWRPHLQEKDADAHTHAHAQAVERAPKAKFPETFRVPSRFEVLGVTAAPANPRWDIHPLTRLLRRAIHARLGETGLRPVDALALVLEDAAQEMAPALSRSLQRKLTRVERKHAERVRRLRESESGRRAGPTEGDGGECVSRCRAVGC</sequence>
<dbReference type="Proteomes" id="UP000030671">
    <property type="component" value="Unassembled WGS sequence"/>
</dbReference>
<keyword evidence="4" id="KW-1185">Reference proteome</keyword>
<dbReference type="PANTHER" id="PTHR47939">
    <property type="entry name" value="MEMBRANE-ASSOCIATED SALT-INDUCIBLE PROTEIN-LIKE"/>
    <property type="match status" value="1"/>
</dbReference>